<dbReference type="InterPro" id="IPR006598">
    <property type="entry name" value="CAP10"/>
</dbReference>
<dbReference type="Pfam" id="PF05686">
    <property type="entry name" value="Glyco_transf_90"/>
    <property type="match status" value="1"/>
</dbReference>
<sequence length="462" mass="53519">MQGLYPTIWHRIGADRHFSGAARHGGCRLRKALPPPPPPLSSSSSSSSSSPSSSLLHGSTLDQGRHNHPKTSKENPKRIEIPLNCSTGNETQTCPSNYPTEKSETEINDDPSSNSTCPDYFRWIHEDLRPFKATGITRDMVERAGRTAHFRVVVVKGKVYVEKYKKSIQTRDVFTLWGILQLLRRYPGRLPDLDLMFDCDDRPVIRSSDHRGPNATAPPPLFRYCGDEKTLDIVFPDWSFWGWAEINIRPWDSILKEIKEGNKRIRWMKREPYKIYIEGWAWSVSEKYVLACDSETLLVKPKFYDFFIRSLQPVHHYWPIRDDDKCRSLKFAVHWGNNHKQKAQAIGRAASDFVQEDLKMDYVYDYMFHLLNEYANLLNFKPEIPEGAVEFCSETMVCNAKGLEKKFMMESLAKGPSITNPCTLPPPYEPHVLGVFLKRKTNSIKQVEEWERRYWESLDKKQ</sequence>
<feature type="non-terminal residue" evidence="3">
    <location>
        <position position="1"/>
    </location>
</feature>
<gene>
    <name evidence="3" type="ORF">C3L33_16015</name>
</gene>
<accession>A0A6A4L1W8</accession>
<evidence type="ECO:0000313" key="4">
    <source>
        <dbReference type="Proteomes" id="UP000428333"/>
    </source>
</evidence>
<feature type="compositionally biased region" description="Basic and acidic residues" evidence="1">
    <location>
        <begin position="71"/>
        <end position="80"/>
    </location>
</feature>
<organism evidence="3 4">
    <name type="scientific">Rhododendron williamsianum</name>
    <dbReference type="NCBI Taxonomy" id="262921"/>
    <lineage>
        <taxon>Eukaryota</taxon>
        <taxon>Viridiplantae</taxon>
        <taxon>Streptophyta</taxon>
        <taxon>Embryophyta</taxon>
        <taxon>Tracheophyta</taxon>
        <taxon>Spermatophyta</taxon>
        <taxon>Magnoliopsida</taxon>
        <taxon>eudicotyledons</taxon>
        <taxon>Gunneridae</taxon>
        <taxon>Pentapetalae</taxon>
        <taxon>asterids</taxon>
        <taxon>Ericales</taxon>
        <taxon>Ericaceae</taxon>
        <taxon>Ericoideae</taxon>
        <taxon>Rhodoreae</taxon>
        <taxon>Rhododendron</taxon>
    </lineage>
</organism>
<comment type="caution">
    <text evidence="3">The sequence shown here is derived from an EMBL/GenBank/DDBJ whole genome shotgun (WGS) entry which is preliminary data.</text>
</comment>
<dbReference type="PANTHER" id="PTHR12203:SF74">
    <property type="entry name" value="GLYCOSYLTRANSFERASE"/>
    <property type="match status" value="1"/>
</dbReference>
<feature type="compositionally biased region" description="Low complexity" evidence="1">
    <location>
        <begin position="41"/>
        <end position="56"/>
    </location>
</feature>
<evidence type="ECO:0000313" key="3">
    <source>
        <dbReference type="EMBL" id="KAE9452080.1"/>
    </source>
</evidence>
<protein>
    <recommendedName>
        <fullName evidence="2">Glycosyl transferase CAP10 domain-containing protein</fullName>
    </recommendedName>
</protein>
<feature type="compositionally biased region" description="Polar residues" evidence="1">
    <location>
        <begin position="84"/>
        <end position="100"/>
    </location>
</feature>
<keyword evidence="4" id="KW-1185">Reference proteome</keyword>
<dbReference type="OrthoDB" id="202415at2759"/>
<proteinExistence type="predicted"/>
<dbReference type="InterPro" id="IPR051091">
    <property type="entry name" value="O-Glucosyltr/Glycosyltrsf_90"/>
</dbReference>
<feature type="region of interest" description="Disordered" evidence="1">
    <location>
        <begin position="27"/>
        <end position="113"/>
    </location>
</feature>
<dbReference type="PANTHER" id="PTHR12203">
    <property type="entry name" value="KDEL LYS-ASP-GLU-LEU CONTAINING - RELATED"/>
    <property type="match status" value="1"/>
</dbReference>
<dbReference type="Proteomes" id="UP000428333">
    <property type="component" value="Linkage Group LG09"/>
</dbReference>
<evidence type="ECO:0000259" key="2">
    <source>
        <dbReference type="SMART" id="SM00672"/>
    </source>
</evidence>
<dbReference type="AlphaFoldDB" id="A0A6A4L1W8"/>
<dbReference type="SMART" id="SM00672">
    <property type="entry name" value="CAP10"/>
    <property type="match status" value="1"/>
</dbReference>
<name>A0A6A4L1W8_9ERIC</name>
<dbReference type="EMBL" id="QEFC01002456">
    <property type="protein sequence ID" value="KAE9452080.1"/>
    <property type="molecule type" value="Genomic_DNA"/>
</dbReference>
<feature type="domain" description="Glycosyl transferase CAP10" evidence="2">
    <location>
        <begin position="189"/>
        <end position="381"/>
    </location>
</feature>
<evidence type="ECO:0000256" key="1">
    <source>
        <dbReference type="SAM" id="MobiDB-lite"/>
    </source>
</evidence>
<reference evidence="3 4" key="1">
    <citation type="journal article" date="2019" name="Genome Biol. Evol.">
        <title>The Rhododendron genome and chromosomal organization provide insight into shared whole-genome duplications across the heath family (Ericaceae).</title>
        <authorList>
            <person name="Soza V.L."/>
            <person name="Lindsley D."/>
            <person name="Waalkes A."/>
            <person name="Ramage E."/>
            <person name="Patwardhan R.P."/>
            <person name="Burton J.N."/>
            <person name="Adey A."/>
            <person name="Kumar A."/>
            <person name="Qiu R."/>
            <person name="Shendure J."/>
            <person name="Hall B."/>
        </authorList>
    </citation>
    <scope>NUCLEOTIDE SEQUENCE [LARGE SCALE GENOMIC DNA]</scope>
    <source>
        <strain evidence="3">RSF 1966-606</strain>
    </source>
</reference>